<dbReference type="GO" id="GO:0008270">
    <property type="term" value="F:zinc ion binding"/>
    <property type="evidence" value="ECO:0007669"/>
    <property type="project" value="UniProtKB-KW"/>
</dbReference>
<evidence type="ECO:0000256" key="3">
    <source>
        <dbReference type="ARBA" id="ARBA00022833"/>
    </source>
</evidence>
<dbReference type="PROSITE" id="PS50089">
    <property type="entry name" value="ZF_RING_2"/>
    <property type="match status" value="1"/>
</dbReference>
<dbReference type="AlphaFoldDB" id="A0A3S1AZS6"/>
<dbReference type="InterPro" id="IPR001841">
    <property type="entry name" value="Znf_RING"/>
</dbReference>
<dbReference type="PROSITE" id="PS00518">
    <property type="entry name" value="ZF_RING_1"/>
    <property type="match status" value="1"/>
</dbReference>
<feature type="region of interest" description="Disordered" evidence="5">
    <location>
        <begin position="348"/>
        <end position="456"/>
    </location>
</feature>
<dbReference type="GO" id="GO:0031625">
    <property type="term" value="F:ubiquitin protein ligase binding"/>
    <property type="evidence" value="ECO:0007669"/>
    <property type="project" value="TreeGrafter"/>
</dbReference>
<dbReference type="OrthoDB" id="20295at2759"/>
<feature type="compositionally biased region" description="Polar residues" evidence="5">
    <location>
        <begin position="348"/>
        <end position="363"/>
    </location>
</feature>
<dbReference type="PROSITE" id="PS51698">
    <property type="entry name" value="U_BOX"/>
    <property type="match status" value="1"/>
</dbReference>
<feature type="domain" description="U-box" evidence="7">
    <location>
        <begin position="264"/>
        <end position="344"/>
    </location>
</feature>
<evidence type="ECO:0000256" key="5">
    <source>
        <dbReference type="SAM" id="MobiDB-lite"/>
    </source>
</evidence>
<proteinExistence type="predicted"/>
<reference evidence="8 9" key="1">
    <citation type="submission" date="2019-01" db="EMBL/GenBank/DDBJ databases">
        <title>A draft genome assembly of the solar-powered sea slug Elysia chlorotica.</title>
        <authorList>
            <person name="Cai H."/>
            <person name="Li Q."/>
            <person name="Fang X."/>
            <person name="Li J."/>
            <person name="Curtis N.E."/>
            <person name="Altenburger A."/>
            <person name="Shibata T."/>
            <person name="Feng M."/>
            <person name="Maeda T."/>
            <person name="Schwartz J.A."/>
            <person name="Shigenobu S."/>
            <person name="Lundholm N."/>
            <person name="Nishiyama T."/>
            <person name="Yang H."/>
            <person name="Hasebe M."/>
            <person name="Li S."/>
            <person name="Pierce S.K."/>
            <person name="Wang J."/>
        </authorList>
    </citation>
    <scope>NUCLEOTIDE SEQUENCE [LARGE SCALE GENOMIC DNA]</scope>
    <source>
        <strain evidence="8">EC2010</strain>
        <tissue evidence="8">Whole organism of an adult</tissue>
    </source>
</reference>
<feature type="compositionally biased region" description="Polar residues" evidence="5">
    <location>
        <begin position="97"/>
        <end position="116"/>
    </location>
</feature>
<feature type="domain" description="RING-type" evidence="6">
    <location>
        <begin position="490"/>
        <end position="532"/>
    </location>
</feature>
<dbReference type="Gene3D" id="3.30.40.10">
    <property type="entry name" value="Zinc/RING finger domain, C3HC4 (zinc finger)"/>
    <property type="match status" value="2"/>
</dbReference>
<feature type="compositionally biased region" description="Low complexity" evidence="5">
    <location>
        <begin position="426"/>
        <end position="440"/>
    </location>
</feature>
<dbReference type="SUPFAM" id="SSF57850">
    <property type="entry name" value="RING/U-box"/>
    <property type="match status" value="2"/>
</dbReference>
<evidence type="ECO:0000259" key="6">
    <source>
        <dbReference type="PROSITE" id="PS50089"/>
    </source>
</evidence>
<dbReference type="GO" id="GO:0000209">
    <property type="term" value="P:protein polyubiquitination"/>
    <property type="evidence" value="ECO:0007669"/>
    <property type="project" value="TreeGrafter"/>
</dbReference>
<dbReference type="InterPro" id="IPR039847">
    <property type="entry name" value="Ubox5"/>
</dbReference>
<comment type="caution">
    <text evidence="8">The sequence shown here is derived from an EMBL/GenBank/DDBJ whole genome shotgun (WGS) entry which is preliminary data.</text>
</comment>
<keyword evidence="9" id="KW-1185">Reference proteome</keyword>
<dbReference type="InterPro" id="IPR003613">
    <property type="entry name" value="Ubox_domain"/>
</dbReference>
<dbReference type="CDD" id="cd16660">
    <property type="entry name" value="RING-Ubox_RNF37"/>
    <property type="match status" value="1"/>
</dbReference>
<dbReference type="InterPro" id="IPR045696">
    <property type="entry name" value="Ubox5_N"/>
</dbReference>
<feature type="compositionally biased region" description="Low complexity" evidence="5">
    <location>
        <begin position="391"/>
        <end position="404"/>
    </location>
</feature>
<feature type="compositionally biased region" description="Polar residues" evidence="5">
    <location>
        <begin position="376"/>
        <end position="390"/>
    </location>
</feature>
<dbReference type="InterPro" id="IPR013083">
    <property type="entry name" value="Znf_RING/FYVE/PHD"/>
</dbReference>
<protein>
    <recommendedName>
        <fullName evidence="10">U-box domain-containing protein</fullName>
    </recommendedName>
</protein>
<dbReference type="InterPro" id="IPR039925">
    <property type="entry name" value="RNF37_RING-Ubox"/>
</dbReference>
<organism evidence="8 9">
    <name type="scientific">Elysia chlorotica</name>
    <name type="common">Eastern emerald elysia</name>
    <name type="synonym">Sea slug</name>
    <dbReference type="NCBI Taxonomy" id="188477"/>
    <lineage>
        <taxon>Eukaryota</taxon>
        <taxon>Metazoa</taxon>
        <taxon>Spiralia</taxon>
        <taxon>Lophotrochozoa</taxon>
        <taxon>Mollusca</taxon>
        <taxon>Gastropoda</taxon>
        <taxon>Heterobranchia</taxon>
        <taxon>Euthyneura</taxon>
        <taxon>Panpulmonata</taxon>
        <taxon>Sacoglossa</taxon>
        <taxon>Placobranchoidea</taxon>
        <taxon>Plakobranchidae</taxon>
        <taxon>Elysia</taxon>
    </lineage>
</organism>
<feature type="region of interest" description="Disordered" evidence="5">
    <location>
        <begin position="84"/>
        <end position="119"/>
    </location>
</feature>
<evidence type="ECO:0000256" key="1">
    <source>
        <dbReference type="ARBA" id="ARBA00022723"/>
    </source>
</evidence>
<dbReference type="PANTHER" id="PTHR13492:SF2">
    <property type="entry name" value="RING FINGER PROTEIN 37"/>
    <property type="match status" value="1"/>
</dbReference>
<gene>
    <name evidence="8" type="ORF">EGW08_015887</name>
</gene>
<dbReference type="GO" id="GO:0005634">
    <property type="term" value="C:nucleus"/>
    <property type="evidence" value="ECO:0007669"/>
    <property type="project" value="TreeGrafter"/>
</dbReference>
<dbReference type="EMBL" id="RQTK01000669">
    <property type="protein sequence ID" value="RUS76357.1"/>
    <property type="molecule type" value="Genomic_DNA"/>
</dbReference>
<evidence type="ECO:0008006" key="10">
    <source>
        <dbReference type="Google" id="ProtNLM"/>
    </source>
</evidence>
<dbReference type="Pfam" id="PF04564">
    <property type="entry name" value="U-box"/>
    <property type="match status" value="1"/>
</dbReference>
<dbReference type="SMART" id="SM00504">
    <property type="entry name" value="Ubox"/>
    <property type="match status" value="1"/>
</dbReference>
<accession>A0A3S1AZS6</accession>
<keyword evidence="1" id="KW-0479">Metal-binding</keyword>
<evidence type="ECO:0000313" key="9">
    <source>
        <dbReference type="Proteomes" id="UP000271974"/>
    </source>
</evidence>
<dbReference type="InterPro" id="IPR017907">
    <property type="entry name" value="Znf_RING_CS"/>
</dbReference>
<dbReference type="GO" id="GO:0034450">
    <property type="term" value="F:ubiquitin-ubiquitin ligase activity"/>
    <property type="evidence" value="ECO:0007669"/>
    <property type="project" value="TreeGrafter"/>
</dbReference>
<dbReference type="Proteomes" id="UP000271974">
    <property type="component" value="Unassembled WGS sequence"/>
</dbReference>
<evidence type="ECO:0000256" key="2">
    <source>
        <dbReference type="ARBA" id="ARBA00022771"/>
    </source>
</evidence>
<evidence type="ECO:0000256" key="4">
    <source>
        <dbReference type="PROSITE-ProRule" id="PRU00175"/>
    </source>
</evidence>
<keyword evidence="3" id="KW-0862">Zinc</keyword>
<evidence type="ECO:0000259" key="7">
    <source>
        <dbReference type="PROSITE" id="PS51698"/>
    </source>
</evidence>
<sequence length="547" mass="60692">MLINFALDCIGTVVTSDKVSTDNHECSNLVSTDWHKRRRGFIAEHFIKPPVNITFQFPCSIQIYQVFVTPYSGRQLSSTVEIYTSSTSSRPRKQTERTNVSSPARCNPSAHSSFSDSRFDSLPASGVTSSPLFYQVSKVSVFDYGRICFTNPKFGSQSVPTENENRCQYRKTMQHFKKELMTAVSHLSVRVVQTRHGSSVAVSTIDIWGVPALSVPMSLKEDITAKFTNFITPRHLTGEKDDTCSATSKSKPLDKKHIKEEELSIPDEFIDPLTCEIMCIPMLLPCGKNVDLSSLNRFFDSEALHGRVPRDPFTGVVFSENSKPISNIALKSRIDQFLFKHRDDKATSSVARTVSGQPRTSLQGKRDVNGQRLIGSVSSLVSTQNKPMATSSRHSVSVTSSSDNSKLELCAQKRDDMKTHSFPQASPSVSTSSVMMETSSCAKSSQNEPKSHEQKLKDSLSSALASILSGTSTEDKKEPVSLSSNKPVKCSFCEKLQSDTAVLYDSPCNHTMCRHCLTTQFHSSKDIKCGFCGFICKREDFVRKHIC</sequence>
<dbReference type="Pfam" id="PF19318">
    <property type="entry name" value="DUF5918"/>
    <property type="match status" value="1"/>
</dbReference>
<evidence type="ECO:0000313" key="8">
    <source>
        <dbReference type="EMBL" id="RUS76357.1"/>
    </source>
</evidence>
<keyword evidence="2 4" id="KW-0863">Zinc-finger</keyword>
<dbReference type="STRING" id="188477.A0A3S1AZS6"/>
<name>A0A3S1AZS6_ELYCH</name>
<dbReference type="PANTHER" id="PTHR13492">
    <property type="entry name" value="RING FINGER PROTEIN 37"/>
    <property type="match status" value="1"/>
</dbReference>